<gene>
    <name evidence="1" type="ORF">ACJMK2_031659</name>
</gene>
<evidence type="ECO:0000313" key="1">
    <source>
        <dbReference type="EMBL" id="KAL3879361.1"/>
    </source>
</evidence>
<dbReference type="AlphaFoldDB" id="A0ABD3X0W0"/>
<dbReference type="EMBL" id="JBJQND010000004">
    <property type="protein sequence ID" value="KAL3879361.1"/>
    <property type="molecule type" value="Genomic_DNA"/>
</dbReference>
<protein>
    <submittedName>
        <fullName evidence="1">Uncharacterized protein</fullName>
    </submittedName>
</protein>
<comment type="caution">
    <text evidence="1">The sequence shown here is derived from an EMBL/GenBank/DDBJ whole genome shotgun (WGS) entry which is preliminary data.</text>
</comment>
<organism evidence="1 2">
    <name type="scientific">Sinanodonta woodiana</name>
    <name type="common">Chinese pond mussel</name>
    <name type="synonym">Anodonta woodiana</name>
    <dbReference type="NCBI Taxonomy" id="1069815"/>
    <lineage>
        <taxon>Eukaryota</taxon>
        <taxon>Metazoa</taxon>
        <taxon>Spiralia</taxon>
        <taxon>Lophotrochozoa</taxon>
        <taxon>Mollusca</taxon>
        <taxon>Bivalvia</taxon>
        <taxon>Autobranchia</taxon>
        <taxon>Heteroconchia</taxon>
        <taxon>Palaeoheterodonta</taxon>
        <taxon>Unionida</taxon>
        <taxon>Unionoidea</taxon>
        <taxon>Unionidae</taxon>
        <taxon>Unioninae</taxon>
        <taxon>Sinanodonta</taxon>
    </lineage>
</organism>
<keyword evidence="2" id="KW-1185">Reference proteome</keyword>
<evidence type="ECO:0000313" key="2">
    <source>
        <dbReference type="Proteomes" id="UP001634394"/>
    </source>
</evidence>
<sequence length="137" mass="15727">MIDSTLFITVKKDNNTILNMSMGVDIDRISTYKNGRIMLKYNQTIKELYLLIENISKKDGGIYEMKESFYATNTISGDAKDDIFDRKDDKWLLEIYVLESGDIKHGYAGGNISMQFARSTQHSYLYNYEKLSAHLAG</sequence>
<dbReference type="Proteomes" id="UP001634394">
    <property type="component" value="Unassembled WGS sequence"/>
</dbReference>
<proteinExistence type="predicted"/>
<accession>A0ABD3X0W0</accession>
<reference evidence="1 2" key="1">
    <citation type="submission" date="2024-11" db="EMBL/GenBank/DDBJ databases">
        <title>Chromosome-level genome assembly of the freshwater bivalve Anodonta woodiana.</title>
        <authorList>
            <person name="Chen X."/>
        </authorList>
    </citation>
    <scope>NUCLEOTIDE SEQUENCE [LARGE SCALE GENOMIC DNA]</scope>
    <source>
        <strain evidence="1">MN2024</strain>
        <tissue evidence="1">Gills</tissue>
    </source>
</reference>
<name>A0ABD3X0W0_SINWO</name>